<dbReference type="EMBL" id="BMYJ01000007">
    <property type="protein sequence ID" value="GHC59662.1"/>
    <property type="molecule type" value="Genomic_DNA"/>
</dbReference>
<reference evidence="1" key="1">
    <citation type="journal article" date="2014" name="Int. J. Syst. Evol. Microbiol.">
        <title>Complete genome sequence of Corynebacterium casei LMG S-19264T (=DSM 44701T), isolated from a smear-ripened cheese.</title>
        <authorList>
            <consortium name="US DOE Joint Genome Institute (JGI-PGF)"/>
            <person name="Walter F."/>
            <person name="Albersmeier A."/>
            <person name="Kalinowski J."/>
            <person name="Ruckert C."/>
        </authorList>
    </citation>
    <scope>NUCLEOTIDE SEQUENCE</scope>
    <source>
        <strain evidence="1">KCTC 23310</strain>
    </source>
</reference>
<dbReference type="RefSeq" id="WP_189411949.1">
    <property type="nucleotide sequence ID" value="NZ_BMYJ01000007.1"/>
</dbReference>
<dbReference type="Proteomes" id="UP000638981">
    <property type="component" value="Unassembled WGS sequence"/>
</dbReference>
<dbReference type="GO" id="GO:0005509">
    <property type="term" value="F:calcium ion binding"/>
    <property type="evidence" value="ECO:0007669"/>
    <property type="project" value="InterPro"/>
</dbReference>
<evidence type="ECO:0000313" key="2">
    <source>
        <dbReference type="Proteomes" id="UP000638981"/>
    </source>
</evidence>
<dbReference type="SUPFAM" id="SSF51120">
    <property type="entry name" value="beta-Roll"/>
    <property type="match status" value="2"/>
</dbReference>
<dbReference type="InterPro" id="IPR011049">
    <property type="entry name" value="Serralysin-like_metalloprot_C"/>
</dbReference>
<name>A0A918WM67_9RHOB</name>
<evidence type="ECO:0000313" key="1">
    <source>
        <dbReference type="EMBL" id="GHC59662.1"/>
    </source>
</evidence>
<proteinExistence type="predicted"/>
<dbReference type="PROSITE" id="PS00330">
    <property type="entry name" value="HEMOLYSIN_CALCIUM"/>
    <property type="match status" value="1"/>
</dbReference>
<dbReference type="Gene3D" id="2.150.10.10">
    <property type="entry name" value="Serralysin-like metalloprotease, C-terminal"/>
    <property type="match status" value="2"/>
</dbReference>
<accession>A0A918WM67</accession>
<dbReference type="InterPro" id="IPR001343">
    <property type="entry name" value="Hemolysn_Ca-bd"/>
</dbReference>
<dbReference type="Pfam" id="PF00353">
    <property type="entry name" value="HemolysinCabind"/>
    <property type="match status" value="2"/>
</dbReference>
<reference evidence="1" key="2">
    <citation type="submission" date="2020-09" db="EMBL/GenBank/DDBJ databases">
        <authorList>
            <person name="Sun Q."/>
            <person name="Kim S."/>
        </authorList>
    </citation>
    <scope>NUCLEOTIDE SEQUENCE</scope>
    <source>
        <strain evidence="1">KCTC 23310</strain>
    </source>
</reference>
<dbReference type="InterPro" id="IPR018511">
    <property type="entry name" value="Hemolysin-typ_Ca-bd_CS"/>
</dbReference>
<dbReference type="PRINTS" id="PR00313">
    <property type="entry name" value="CABNDNGRPT"/>
</dbReference>
<comment type="caution">
    <text evidence="1">The sequence shown here is derived from an EMBL/GenBank/DDBJ whole genome shotgun (WGS) entry which is preliminary data.</text>
</comment>
<organism evidence="1 2">
    <name type="scientific">Neogemmobacter tilapiae</name>
    <dbReference type="NCBI Taxonomy" id="875041"/>
    <lineage>
        <taxon>Bacteria</taxon>
        <taxon>Pseudomonadati</taxon>
        <taxon>Pseudomonadota</taxon>
        <taxon>Alphaproteobacteria</taxon>
        <taxon>Rhodobacterales</taxon>
        <taxon>Paracoccaceae</taxon>
        <taxon>Neogemmobacter</taxon>
    </lineage>
</organism>
<keyword evidence="2" id="KW-1185">Reference proteome</keyword>
<gene>
    <name evidence="1" type="ORF">GCM10007315_24290</name>
</gene>
<sequence>MGGHTNHSVFAAGVGNDYIYAGVGSDKIFGGAGNDYIDGGSGYSAQGGSANDIAIYFDYSGDASGEGQHGIQVSWHPDQLLVTDAWGGQDTLMGIEEIQGTALDDSFQIWGPFWDVVTSQQLDDVPLWDGGAGIDTLILDTSEGLLVDLGDGYVTDEQKYFILDSIENVSGSVHDDTITGDDNANVIKGNAGADELRGNGGEDVILFDAEDTVVEGGAGFDRAIAEGDVGVIIDLDAQGFEAFAGTDQADVIRLSASNTGPKIVWGGGGADVFQFYTDEESWEQAGIYVVNVAGMTAESFQDVTLESLGLGGLDLSQIDAIVINPDAGDRFFINEEAIGIAGTATDLVSLYLPGIYTEVVLGGRSYDASGGGAEIQLLSSGALGRAVTIQGGWSAGYTSAVEVGWTMQLAEAPEFVAVNGGEATMEEFEDAGKNFAPNSHGQIAYEHEGWEYQVYYRLETYEDDPADFPTGGASWFVAGGEFNDFTLSADEILSA</sequence>
<evidence type="ECO:0008006" key="3">
    <source>
        <dbReference type="Google" id="ProtNLM"/>
    </source>
</evidence>
<protein>
    <recommendedName>
        <fullName evidence="3">Calcium-binding protein</fullName>
    </recommendedName>
</protein>
<dbReference type="AlphaFoldDB" id="A0A918WM67"/>